<evidence type="ECO:0000256" key="4">
    <source>
        <dbReference type="RuleBase" id="RU361125"/>
    </source>
</evidence>
<keyword evidence="3" id="KW-0963">Cytoplasm</keyword>
<name>A0AA36HD12_CYLNA</name>
<dbReference type="GO" id="GO:0061512">
    <property type="term" value="P:protein localization to cilium"/>
    <property type="evidence" value="ECO:0007669"/>
    <property type="project" value="TreeGrafter"/>
</dbReference>
<evidence type="ECO:0000256" key="1">
    <source>
        <dbReference type="ARBA" id="ARBA00004496"/>
    </source>
</evidence>
<evidence type="ECO:0000256" key="2">
    <source>
        <dbReference type="ARBA" id="ARBA00007129"/>
    </source>
</evidence>
<dbReference type="SUPFAM" id="SSF54518">
    <property type="entry name" value="Tubby C-terminal domain-like"/>
    <property type="match status" value="1"/>
</dbReference>
<reference evidence="7" key="1">
    <citation type="submission" date="2023-07" db="EMBL/GenBank/DDBJ databases">
        <authorList>
            <consortium name="CYATHOMIX"/>
        </authorList>
    </citation>
    <scope>NUCLEOTIDE SEQUENCE</scope>
    <source>
        <strain evidence="7">N/A</strain>
    </source>
</reference>
<feature type="compositionally biased region" description="Polar residues" evidence="5">
    <location>
        <begin position="127"/>
        <end position="139"/>
    </location>
</feature>
<dbReference type="AlphaFoldDB" id="A0AA36HD12"/>
<keyword evidence="8" id="KW-1185">Reference proteome</keyword>
<organism evidence="7 8">
    <name type="scientific">Cylicocyclus nassatus</name>
    <name type="common">Nematode worm</name>
    <dbReference type="NCBI Taxonomy" id="53992"/>
    <lineage>
        <taxon>Eukaryota</taxon>
        <taxon>Metazoa</taxon>
        <taxon>Ecdysozoa</taxon>
        <taxon>Nematoda</taxon>
        <taxon>Chromadorea</taxon>
        <taxon>Rhabditida</taxon>
        <taxon>Rhabditina</taxon>
        <taxon>Rhabditomorpha</taxon>
        <taxon>Strongyloidea</taxon>
        <taxon>Strongylidae</taxon>
        <taxon>Cylicocyclus</taxon>
    </lineage>
</organism>
<dbReference type="GO" id="GO:0005737">
    <property type="term" value="C:cytoplasm"/>
    <property type="evidence" value="ECO:0007669"/>
    <property type="project" value="UniProtKB-SubCell"/>
</dbReference>
<dbReference type="PROSITE" id="PS01201">
    <property type="entry name" value="TUB_2"/>
    <property type="match status" value="1"/>
</dbReference>
<protein>
    <recommendedName>
        <fullName evidence="4">Tubby-like protein</fullName>
    </recommendedName>
</protein>
<dbReference type="PANTHER" id="PTHR16517:SF7">
    <property type="entry name" value="PROTEIN KING TUBBY"/>
    <property type="match status" value="1"/>
</dbReference>
<dbReference type="Gene3D" id="3.20.90.10">
    <property type="entry name" value="Tubby Protein, Chain A"/>
    <property type="match status" value="1"/>
</dbReference>
<dbReference type="EMBL" id="CATQJL010000316">
    <property type="protein sequence ID" value="CAJ0608559.1"/>
    <property type="molecule type" value="Genomic_DNA"/>
</dbReference>
<gene>
    <name evidence="7" type="ORF">CYNAS_LOCUS20542</name>
</gene>
<comment type="caution">
    <text evidence="7">The sequence shown here is derived from an EMBL/GenBank/DDBJ whole genome shotgun (WGS) entry which is preliminary data.</text>
</comment>
<dbReference type="InterPro" id="IPR000007">
    <property type="entry name" value="Tubby_C"/>
</dbReference>
<evidence type="ECO:0000256" key="3">
    <source>
        <dbReference type="ARBA" id="ARBA00022490"/>
    </source>
</evidence>
<comment type="subcellular location">
    <subcellularLocation>
        <location evidence="1">Cytoplasm</location>
    </subcellularLocation>
</comment>
<dbReference type="PANTHER" id="PTHR16517">
    <property type="entry name" value="TUBBY-RELATED"/>
    <property type="match status" value="1"/>
</dbReference>
<feature type="region of interest" description="Disordered" evidence="5">
    <location>
        <begin position="164"/>
        <end position="192"/>
    </location>
</feature>
<evidence type="ECO:0000313" key="8">
    <source>
        <dbReference type="Proteomes" id="UP001176961"/>
    </source>
</evidence>
<feature type="domain" description="Tubby C-terminal" evidence="6">
    <location>
        <begin position="215"/>
        <end position="457"/>
    </location>
</feature>
<feature type="compositionally biased region" description="Basic and acidic residues" evidence="5">
    <location>
        <begin position="182"/>
        <end position="192"/>
    </location>
</feature>
<feature type="region of interest" description="Disordered" evidence="5">
    <location>
        <begin position="125"/>
        <end position="150"/>
    </location>
</feature>
<comment type="similarity">
    <text evidence="2 4">Belongs to the TUB family.</text>
</comment>
<dbReference type="GO" id="GO:0005929">
    <property type="term" value="C:cilium"/>
    <property type="evidence" value="ECO:0007669"/>
    <property type="project" value="TreeGrafter"/>
</dbReference>
<accession>A0AA36HD12</accession>
<sequence length="463" mass="52158">MRKVTTSKKRAYPATRGHYGNVENARATLEAFDSELLGVRNMTDGNADWVAQNLHRQRKILEEKQRQKRTASATIRYNQVPTTGFNSMDPSCGFGFASPPCYDGPLSACADPDATGPTLVTIRGFDTPTNLSRPVSTNKEFGREDDASPVSTLAEKMERAELSPCVPSDEEELVGPASDTWKNNEDKSDVEEHTLPAEELPAYDEIAANIEKFVQAPAKRNVIYKCSITRDKRGVDKGIYPTYYLHLEREDKKKIFLLAARRRKKSTTANYLISTDATDLKREGSAFVGKVRSNAIGTMFTLYDCGANPKKSNNTSDVRQELAAVIYDTNVLGFKGPRRMHILIPGIYDINTYERKSIRPVAAKDTLLERYRQRRTDDIIVMQNKSPVWNEDSQSYVLNFHGRVTQASVKNFQIIHDHDPDYIVMQFGRISDECFSMDFRYPLSALQAFGIAMTSFHGKLACE</sequence>
<dbReference type="InterPro" id="IPR025659">
    <property type="entry name" value="Tubby-like_C"/>
</dbReference>
<evidence type="ECO:0000256" key="5">
    <source>
        <dbReference type="SAM" id="MobiDB-lite"/>
    </source>
</evidence>
<evidence type="ECO:0000259" key="6">
    <source>
        <dbReference type="Pfam" id="PF01167"/>
    </source>
</evidence>
<proteinExistence type="inferred from homology"/>
<dbReference type="Proteomes" id="UP001176961">
    <property type="component" value="Unassembled WGS sequence"/>
</dbReference>
<dbReference type="PROSITE" id="PS01200">
    <property type="entry name" value="TUB_1"/>
    <property type="match status" value="1"/>
</dbReference>
<dbReference type="InterPro" id="IPR018066">
    <property type="entry name" value="Tubby_C_CS"/>
</dbReference>
<evidence type="ECO:0000313" key="7">
    <source>
        <dbReference type="EMBL" id="CAJ0608559.1"/>
    </source>
</evidence>
<dbReference type="Pfam" id="PF01167">
    <property type="entry name" value="Tub"/>
    <property type="match status" value="1"/>
</dbReference>
<dbReference type="PRINTS" id="PR01573">
    <property type="entry name" value="SUPERTUBBY"/>
</dbReference>